<dbReference type="AlphaFoldDB" id="A0AAW5E466"/>
<keyword evidence="2" id="KW-1185">Reference proteome</keyword>
<dbReference type="Proteomes" id="UP001431131">
    <property type="component" value="Unassembled WGS sequence"/>
</dbReference>
<organism evidence="1 2">
    <name type="scientific">Fredinandcohnia quinoae</name>
    <dbReference type="NCBI Taxonomy" id="2918902"/>
    <lineage>
        <taxon>Bacteria</taxon>
        <taxon>Bacillati</taxon>
        <taxon>Bacillota</taxon>
        <taxon>Bacilli</taxon>
        <taxon>Bacillales</taxon>
        <taxon>Bacillaceae</taxon>
        <taxon>Fredinandcohnia</taxon>
    </lineage>
</organism>
<evidence type="ECO:0000313" key="2">
    <source>
        <dbReference type="Proteomes" id="UP001431131"/>
    </source>
</evidence>
<comment type="caution">
    <text evidence="1">The sequence shown here is derived from an EMBL/GenBank/DDBJ whole genome shotgun (WGS) entry which is preliminary data.</text>
</comment>
<protein>
    <submittedName>
        <fullName evidence="1">Uncharacterized protein</fullName>
    </submittedName>
</protein>
<dbReference type="EMBL" id="JAKTTI010000052">
    <property type="protein sequence ID" value="MCH1627737.1"/>
    <property type="molecule type" value="Genomic_DNA"/>
</dbReference>
<proteinExistence type="predicted"/>
<accession>A0AAW5E466</accession>
<sequence>MRKIIKRIKIENEDIKKAICSGETYIQVDNRSFLLFEVDEIEDDGVYNVADSDEEELLLSALNKDNPLLSDEEIIRILDNER</sequence>
<gene>
    <name evidence="1" type="ORF">MJG50_20580</name>
</gene>
<reference evidence="1" key="1">
    <citation type="submission" date="2022-02" db="EMBL/GenBank/DDBJ databases">
        <title>Fredinandcohnia quinoae sp. nov. isolated from Chenopodium quinoa seeds.</title>
        <authorList>
            <person name="Saati-Santamaria Z."/>
            <person name="Flores-Felix J.D."/>
            <person name="Igual J.M."/>
            <person name="Velazquez E."/>
            <person name="Garcia-Fraile P."/>
            <person name="Martinez-Molina E."/>
        </authorList>
    </citation>
    <scope>NUCLEOTIDE SEQUENCE</scope>
    <source>
        <strain evidence="1">SECRCQ15</strain>
    </source>
</reference>
<name>A0AAW5E466_9BACI</name>
<evidence type="ECO:0000313" key="1">
    <source>
        <dbReference type="EMBL" id="MCH1627737.1"/>
    </source>
</evidence>
<dbReference type="RefSeq" id="WP_240257656.1">
    <property type="nucleotide sequence ID" value="NZ_JAKTTI010000052.1"/>
</dbReference>